<dbReference type="InterPro" id="IPR011990">
    <property type="entry name" value="TPR-like_helical_dom_sf"/>
</dbReference>
<dbReference type="AlphaFoldDB" id="A0A1Z5JR81"/>
<keyword evidence="3" id="KW-1185">Reference proteome</keyword>
<comment type="caution">
    <text evidence="2">The sequence shown here is derived from an EMBL/GenBank/DDBJ whole genome shotgun (WGS) entry which is preliminary data.</text>
</comment>
<feature type="region of interest" description="Disordered" evidence="1">
    <location>
        <begin position="168"/>
        <end position="207"/>
    </location>
</feature>
<organism evidence="2 3">
    <name type="scientific">Fistulifera solaris</name>
    <name type="common">Oleaginous diatom</name>
    <dbReference type="NCBI Taxonomy" id="1519565"/>
    <lineage>
        <taxon>Eukaryota</taxon>
        <taxon>Sar</taxon>
        <taxon>Stramenopiles</taxon>
        <taxon>Ochrophyta</taxon>
        <taxon>Bacillariophyta</taxon>
        <taxon>Bacillariophyceae</taxon>
        <taxon>Bacillariophycidae</taxon>
        <taxon>Naviculales</taxon>
        <taxon>Naviculaceae</taxon>
        <taxon>Fistulifera</taxon>
    </lineage>
</organism>
<dbReference type="EMBL" id="BDSP01000102">
    <property type="protein sequence ID" value="GAX16278.1"/>
    <property type="molecule type" value="Genomic_DNA"/>
</dbReference>
<gene>
    <name evidence="2" type="ORF">FisN_3Hh239</name>
</gene>
<dbReference type="Proteomes" id="UP000198406">
    <property type="component" value="Unassembled WGS sequence"/>
</dbReference>
<accession>A0A1Z5JR81</accession>
<dbReference type="PANTHER" id="PTHR45588">
    <property type="entry name" value="TPR DOMAIN-CONTAINING PROTEIN"/>
    <property type="match status" value="1"/>
</dbReference>
<reference evidence="2 3" key="1">
    <citation type="journal article" date="2015" name="Plant Cell">
        <title>Oil accumulation by the oleaginous diatom Fistulifera solaris as revealed by the genome and transcriptome.</title>
        <authorList>
            <person name="Tanaka T."/>
            <person name="Maeda Y."/>
            <person name="Veluchamy A."/>
            <person name="Tanaka M."/>
            <person name="Abida H."/>
            <person name="Marechal E."/>
            <person name="Bowler C."/>
            <person name="Muto M."/>
            <person name="Sunaga Y."/>
            <person name="Tanaka M."/>
            <person name="Yoshino T."/>
            <person name="Taniguchi T."/>
            <person name="Fukuda Y."/>
            <person name="Nemoto M."/>
            <person name="Matsumoto M."/>
            <person name="Wong P.S."/>
            <person name="Aburatani S."/>
            <person name="Fujibuchi W."/>
        </authorList>
    </citation>
    <scope>NUCLEOTIDE SEQUENCE [LARGE SCALE GENOMIC DNA]</scope>
    <source>
        <strain evidence="2 3">JPCC DA0580</strain>
    </source>
</reference>
<dbReference type="InterPro" id="IPR019734">
    <property type="entry name" value="TPR_rpt"/>
</dbReference>
<evidence type="ECO:0000313" key="2">
    <source>
        <dbReference type="EMBL" id="GAX16278.1"/>
    </source>
</evidence>
<name>A0A1Z5JR81_FISSO</name>
<dbReference type="InParanoid" id="A0A1Z5JR81"/>
<evidence type="ECO:0000256" key="1">
    <source>
        <dbReference type="SAM" id="MobiDB-lite"/>
    </source>
</evidence>
<feature type="compositionally biased region" description="Basic residues" evidence="1">
    <location>
        <begin position="168"/>
        <end position="186"/>
    </location>
</feature>
<proteinExistence type="predicted"/>
<dbReference type="SMART" id="SM00028">
    <property type="entry name" value="TPR"/>
    <property type="match status" value="2"/>
</dbReference>
<evidence type="ECO:0000313" key="3">
    <source>
        <dbReference type="Proteomes" id="UP000198406"/>
    </source>
</evidence>
<protein>
    <submittedName>
        <fullName evidence="2">Uncharacterized protein</fullName>
    </submittedName>
</protein>
<dbReference type="SUPFAM" id="SSF48452">
    <property type="entry name" value="TPR-like"/>
    <property type="match status" value="1"/>
</dbReference>
<dbReference type="OrthoDB" id="414774at2759"/>
<dbReference type="Gene3D" id="1.25.40.10">
    <property type="entry name" value="Tetratricopeptide repeat domain"/>
    <property type="match status" value="2"/>
</dbReference>
<sequence length="654" mass="74066">MIEEVSSEYTNRIPEHKLPIWHYQGVEPSQHQQLEGDNMLSPIHQEAREAFNLGTYQRRNVSNIDHNAEARAFFDLGLRLMLSYQHEMASKAFLSCLALSPYCVLAHGFIALCHSPNYNFKGEAYYESTNHLEDITQHDLLCIFPSQQVADRHSRLAVEKIEELRKLHRGKSSGGGKKGKGKKGKKTGTSNKEEEKSNRDDDDERPTLVSDAEAQLLTAIRVLTCVPGVDSGLSEDIVGRPYANAMRKVYEKYPEDPEIAYCLAESLMVLNAWNLYEFPSGKPYSPDTVEVRAVLERALTIHPQHAGLCHMYVHLSEMSAHPALALEACSHLRADFPHAGHLIHMPTHIDVLVGDYESCVEYNCLAIQADQFAMKISPSTAGKESFYFGYVVHDYHMAVYGAILGGMEGKGMEVAKELNVLVNEEMFGEFPYLTSYLETYSALEIHVMIRFGRWRELLEVELPKDPRLMLFRAASIRFARGLALAALGSVEEAKSEADHFDELRKDPDAEFRILHNNTVKDLLAVDSVMLRGEIAYREGNYEMAFDLLRKAVDMQDKLNYDEPWGKMQPIRHALGGLLLEQGHVDESESVFRDDLKLHPKNPWALVGLIKCLELKGTKCCSKEIVDLRETLRIQREGKWADFDVSVACECCQRN</sequence>
<dbReference type="PANTHER" id="PTHR45588:SF1">
    <property type="entry name" value="WW DOMAIN-CONTAINING PROTEIN"/>
    <property type="match status" value="1"/>
</dbReference>